<dbReference type="EMBL" id="BART01017549">
    <property type="protein sequence ID" value="GAG79060.1"/>
    <property type="molecule type" value="Genomic_DNA"/>
</dbReference>
<name>X1A9J8_9ZZZZ</name>
<evidence type="ECO:0000259" key="1">
    <source>
        <dbReference type="PROSITE" id="PS51387"/>
    </source>
</evidence>
<proteinExistence type="predicted"/>
<dbReference type="SUPFAM" id="SSF56176">
    <property type="entry name" value="FAD-binding/transporter-associated domain-like"/>
    <property type="match status" value="1"/>
</dbReference>
<dbReference type="PANTHER" id="PTHR42934">
    <property type="entry name" value="GLYCOLATE OXIDASE SUBUNIT GLCD"/>
    <property type="match status" value="1"/>
</dbReference>
<dbReference type="Gene3D" id="3.30.465.10">
    <property type="match status" value="1"/>
</dbReference>
<protein>
    <recommendedName>
        <fullName evidence="1">FAD-binding PCMH-type domain-containing protein</fullName>
    </recommendedName>
</protein>
<sequence length="111" mass="11789">MKKVISIDIENNLVEVEPGVICDELNEKLKPYGYFFPPDPGSSSVATIGGMVATNAGGVQAFKYGVTQNYVLFLEVIFAAGNIVKLGSNVLKSVSSYNLKDLIIGSEGTLA</sequence>
<dbReference type="GO" id="GO:0071949">
    <property type="term" value="F:FAD binding"/>
    <property type="evidence" value="ECO:0007669"/>
    <property type="project" value="InterPro"/>
</dbReference>
<dbReference type="Pfam" id="PF01565">
    <property type="entry name" value="FAD_binding_4"/>
    <property type="match status" value="1"/>
</dbReference>
<dbReference type="AlphaFoldDB" id="X1A9J8"/>
<dbReference type="InterPro" id="IPR051914">
    <property type="entry name" value="FAD-linked_OxidoTrans_Type4"/>
</dbReference>
<comment type="caution">
    <text evidence="2">The sequence shown here is derived from an EMBL/GenBank/DDBJ whole genome shotgun (WGS) entry which is preliminary data.</text>
</comment>
<reference evidence="2" key="1">
    <citation type="journal article" date="2014" name="Front. Microbiol.">
        <title>High frequency of phylogenetically diverse reductive dehalogenase-homologous genes in deep subseafloor sedimentary metagenomes.</title>
        <authorList>
            <person name="Kawai M."/>
            <person name="Futagami T."/>
            <person name="Toyoda A."/>
            <person name="Takaki Y."/>
            <person name="Nishi S."/>
            <person name="Hori S."/>
            <person name="Arai W."/>
            <person name="Tsubouchi T."/>
            <person name="Morono Y."/>
            <person name="Uchiyama I."/>
            <person name="Ito T."/>
            <person name="Fujiyama A."/>
            <person name="Inagaki F."/>
            <person name="Takami H."/>
        </authorList>
    </citation>
    <scope>NUCLEOTIDE SEQUENCE</scope>
    <source>
        <strain evidence="2">Expedition CK06-06</strain>
    </source>
</reference>
<dbReference type="PROSITE" id="PS51387">
    <property type="entry name" value="FAD_PCMH"/>
    <property type="match status" value="1"/>
</dbReference>
<dbReference type="PANTHER" id="PTHR42934:SF2">
    <property type="entry name" value="GLYCOLATE OXIDASE SUBUNIT GLCD"/>
    <property type="match status" value="1"/>
</dbReference>
<dbReference type="InterPro" id="IPR036318">
    <property type="entry name" value="FAD-bd_PCMH-like_sf"/>
</dbReference>
<feature type="non-terminal residue" evidence="2">
    <location>
        <position position="111"/>
    </location>
</feature>
<dbReference type="InterPro" id="IPR016169">
    <property type="entry name" value="FAD-bd_PCMH_sub2"/>
</dbReference>
<evidence type="ECO:0000313" key="2">
    <source>
        <dbReference type="EMBL" id="GAG79060.1"/>
    </source>
</evidence>
<gene>
    <name evidence="2" type="ORF">S01H4_33367</name>
</gene>
<accession>X1A9J8</accession>
<feature type="domain" description="FAD-binding PCMH-type" evidence="1">
    <location>
        <begin position="1"/>
        <end position="111"/>
    </location>
</feature>
<dbReference type="InterPro" id="IPR006094">
    <property type="entry name" value="Oxid_FAD_bind_N"/>
</dbReference>
<dbReference type="InterPro" id="IPR016166">
    <property type="entry name" value="FAD-bd_PCMH"/>
</dbReference>
<organism evidence="2">
    <name type="scientific">marine sediment metagenome</name>
    <dbReference type="NCBI Taxonomy" id="412755"/>
    <lineage>
        <taxon>unclassified sequences</taxon>
        <taxon>metagenomes</taxon>
        <taxon>ecological metagenomes</taxon>
    </lineage>
</organism>